<proteinExistence type="predicted"/>
<dbReference type="AlphaFoldDB" id="A0A848QSN3"/>
<reference evidence="2 3" key="1">
    <citation type="submission" date="2020-04" db="EMBL/GenBank/DDBJ databases">
        <authorList>
            <person name="Liu A."/>
        </authorList>
    </citation>
    <scope>NUCLEOTIDE SEQUENCE [LARGE SCALE GENOMIC DNA]</scope>
    <source>
        <strain evidence="2 3">RZ02</strain>
    </source>
</reference>
<dbReference type="RefSeq" id="WP_170012487.1">
    <property type="nucleotide sequence ID" value="NZ_JABCRE010000003.1"/>
</dbReference>
<protein>
    <submittedName>
        <fullName evidence="2">Uncharacterized protein</fullName>
    </submittedName>
</protein>
<name>A0A848QSN3_9SPHN</name>
<keyword evidence="1" id="KW-0732">Signal</keyword>
<keyword evidence="3" id="KW-1185">Reference proteome</keyword>
<evidence type="ECO:0000313" key="2">
    <source>
        <dbReference type="EMBL" id="NMW32118.1"/>
    </source>
</evidence>
<evidence type="ECO:0000313" key="3">
    <source>
        <dbReference type="Proteomes" id="UP000561181"/>
    </source>
</evidence>
<feature type="signal peptide" evidence="1">
    <location>
        <begin position="1"/>
        <end position="20"/>
    </location>
</feature>
<gene>
    <name evidence="2" type="ORF">HKD42_08600</name>
</gene>
<evidence type="ECO:0000256" key="1">
    <source>
        <dbReference type="SAM" id="SignalP"/>
    </source>
</evidence>
<dbReference type="EMBL" id="JABCRE010000003">
    <property type="protein sequence ID" value="NMW32118.1"/>
    <property type="molecule type" value="Genomic_DNA"/>
</dbReference>
<dbReference type="Proteomes" id="UP000561181">
    <property type="component" value="Unassembled WGS sequence"/>
</dbReference>
<comment type="caution">
    <text evidence="2">The sequence shown here is derived from an EMBL/GenBank/DDBJ whole genome shotgun (WGS) entry which is preliminary data.</text>
</comment>
<organism evidence="2 3">
    <name type="scientific">Pontixanthobacter rizhaonensis</name>
    <dbReference type="NCBI Taxonomy" id="2730337"/>
    <lineage>
        <taxon>Bacteria</taxon>
        <taxon>Pseudomonadati</taxon>
        <taxon>Pseudomonadota</taxon>
        <taxon>Alphaproteobacteria</taxon>
        <taxon>Sphingomonadales</taxon>
        <taxon>Erythrobacteraceae</taxon>
        <taxon>Pontixanthobacter</taxon>
    </lineage>
</organism>
<sequence length="121" mass="12671">MALGTALTALSLALLSQPSAQPVRIGEPATVLNAAAVQRADIRTAIAQDDPAQLISIGVALARSGETTAALELLNAAARSETRYRLETADGDWVDSRRLAMKVIGMIDRGEFAVTGRVAAR</sequence>
<feature type="chain" id="PRO_5032321649" evidence="1">
    <location>
        <begin position="21"/>
        <end position="121"/>
    </location>
</feature>
<accession>A0A848QSN3</accession>